<dbReference type="FunCoup" id="H2APC1">
    <property type="interactions" value="74"/>
</dbReference>
<dbReference type="PANTHER" id="PTHR42850">
    <property type="entry name" value="METALLOPHOSPHOESTERASE"/>
    <property type="match status" value="1"/>
</dbReference>
<evidence type="ECO:0000313" key="3">
    <source>
        <dbReference type="EMBL" id="CCF56221.1"/>
    </source>
</evidence>
<keyword evidence="1" id="KW-1133">Transmembrane helix</keyword>
<dbReference type="KEGG" id="kaf:KAFR_0A07870"/>
<dbReference type="Gene3D" id="3.60.21.10">
    <property type="match status" value="1"/>
</dbReference>
<dbReference type="STRING" id="1071382.H2APC1"/>
<dbReference type="InParanoid" id="H2APC1"/>
<dbReference type="RefSeq" id="XP_003955356.1">
    <property type="nucleotide sequence ID" value="XM_003955307.1"/>
</dbReference>
<dbReference type="PANTHER" id="PTHR42850:SF4">
    <property type="entry name" value="ZINC-DEPENDENT ENDOPOLYPHOSPHATASE"/>
    <property type="match status" value="1"/>
</dbReference>
<dbReference type="Pfam" id="PF00149">
    <property type="entry name" value="Metallophos"/>
    <property type="match status" value="1"/>
</dbReference>
<dbReference type="GO" id="GO:0005775">
    <property type="term" value="C:vacuolar lumen"/>
    <property type="evidence" value="ECO:0007669"/>
    <property type="project" value="EnsemblFungi"/>
</dbReference>
<dbReference type="InterPro" id="IPR004843">
    <property type="entry name" value="Calcineurin-like_PHP"/>
</dbReference>
<dbReference type="AlphaFoldDB" id="H2APC1"/>
<keyword evidence="4" id="KW-1185">Reference proteome</keyword>
<feature type="domain" description="Calcineurin-like phosphoesterase" evidence="2">
    <location>
        <begin position="63"/>
        <end position="269"/>
    </location>
</feature>
<dbReference type="GO" id="GO:0000324">
    <property type="term" value="C:fungal-type vacuole"/>
    <property type="evidence" value="ECO:0007669"/>
    <property type="project" value="EnsemblFungi"/>
</dbReference>
<dbReference type="CDD" id="cd00144">
    <property type="entry name" value="MPP_PPP_family"/>
    <property type="match status" value="1"/>
</dbReference>
<reference evidence="3 4" key="1">
    <citation type="journal article" date="2011" name="Proc. Natl. Acad. Sci. U.S.A.">
        <title>Evolutionary erosion of yeast sex chromosomes by mating-type switching accidents.</title>
        <authorList>
            <person name="Gordon J.L."/>
            <person name="Armisen D."/>
            <person name="Proux-Wera E."/>
            <person name="Oheigeartaigh S.S."/>
            <person name="Byrne K.P."/>
            <person name="Wolfe K.H."/>
        </authorList>
    </citation>
    <scope>NUCLEOTIDE SEQUENCE [LARGE SCALE GENOMIC DNA]</scope>
    <source>
        <strain evidence="4">ATCC 22294 / BCRC 22015 / CBS 2517 / CECT 1963 / NBRC 1671 / NRRL Y-8276</strain>
    </source>
</reference>
<dbReference type="GO" id="GO:0016036">
    <property type="term" value="P:cellular response to phosphate starvation"/>
    <property type="evidence" value="ECO:0007669"/>
    <property type="project" value="EnsemblFungi"/>
</dbReference>
<evidence type="ECO:0000259" key="2">
    <source>
        <dbReference type="Pfam" id="PF00149"/>
    </source>
</evidence>
<dbReference type="GO" id="GO:0000298">
    <property type="term" value="F:endopolyphosphatase activity"/>
    <property type="evidence" value="ECO:0007669"/>
    <property type="project" value="EnsemblFungi"/>
</dbReference>
<dbReference type="InterPro" id="IPR050126">
    <property type="entry name" value="Ap4A_hydrolase"/>
</dbReference>
<dbReference type="HOGENOM" id="CLU_023125_0_1_1"/>
<dbReference type="GO" id="GO:0006798">
    <property type="term" value="P:polyphosphate catabolic process"/>
    <property type="evidence" value="ECO:0007669"/>
    <property type="project" value="EnsemblFungi"/>
</dbReference>
<dbReference type="Proteomes" id="UP000005220">
    <property type="component" value="Chromosome 1"/>
</dbReference>
<evidence type="ECO:0000256" key="1">
    <source>
        <dbReference type="SAM" id="Phobius"/>
    </source>
</evidence>
<name>H2APC1_KAZAF</name>
<feature type="transmembrane region" description="Helical" evidence="1">
    <location>
        <begin position="12"/>
        <end position="30"/>
    </location>
</feature>
<protein>
    <recommendedName>
        <fullName evidence="2">Calcineurin-like phosphoesterase domain-containing protein</fullName>
    </recommendedName>
</protein>
<accession>H2APC1</accession>
<dbReference type="EMBL" id="HE650821">
    <property type="protein sequence ID" value="CCF56221.1"/>
    <property type="molecule type" value="Genomic_DNA"/>
</dbReference>
<keyword evidence="1" id="KW-0812">Transmembrane</keyword>
<dbReference type="InterPro" id="IPR029052">
    <property type="entry name" value="Metallo-depent_PP-like"/>
</dbReference>
<dbReference type="SUPFAM" id="SSF56300">
    <property type="entry name" value="Metallo-dependent phosphatases"/>
    <property type="match status" value="1"/>
</dbReference>
<dbReference type="GO" id="GO:0016791">
    <property type="term" value="F:phosphatase activity"/>
    <property type="evidence" value="ECO:0007669"/>
    <property type="project" value="TreeGrafter"/>
</dbReference>
<dbReference type="OrthoDB" id="10267127at2759"/>
<sequence length="317" mass="36254">MVKEHREAKWKKIGLSSIFVVILVITYYFVRKDLMNGESDLAIGIPKINVLADNLHIDDPNKRIVFVGDVHGQFKELDNLINKKLGGLDDETLLILLGDFTMKGPDSEKVIDFILDNKANVKCLLGNHEVSLLLAFLKGNLFFDNDSVIKRKEFKVTENHVNLANKIGFRKLSALARHCSVLTRLELGLTDEILYGVHAGMLPNVVNDDENKFNVNSLVEMKYVNDRDWSEASRDKDDISHPVRWYKIWEDYVEKHKELKNITILYGHDARKGLNIRNFTKGLDSACVKGGKLSAMEYTYDKKKGKYNARLIQQDCL</sequence>
<evidence type="ECO:0000313" key="4">
    <source>
        <dbReference type="Proteomes" id="UP000005220"/>
    </source>
</evidence>
<gene>
    <name evidence="3" type="primary">KAFR0A07870</name>
    <name evidence="3" type="ORF">KAFR_0A07870</name>
</gene>
<proteinExistence type="predicted"/>
<dbReference type="GeneID" id="13886269"/>
<keyword evidence="1" id="KW-0472">Membrane</keyword>
<dbReference type="eggNOG" id="KOG0371">
    <property type="taxonomic scope" value="Eukaryota"/>
</dbReference>
<organism evidence="3 4">
    <name type="scientific">Kazachstania africana (strain ATCC 22294 / BCRC 22015 / CBS 2517 / CECT 1963 / NBRC 1671 / NRRL Y-8276)</name>
    <name type="common">Yeast</name>
    <name type="synonym">Kluyveromyces africanus</name>
    <dbReference type="NCBI Taxonomy" id="1071382"/>
    <lineage>
        <taxon>Eukaryota</taxon>
        <taxon>Fungi</taxon>
        <taxon>Dikarya</taxon>
        <taxon>Ascomycota</taxon>
        <taxon>Saccharomycotina</taxon>
        <taxon>Saccharomycetes</taxon>
        <taxon>Saccharomycetales</taxon>
        <taxon>Saccharomycetaceae</taxon>
        <taxon>Kazachstania</taxon>
    </lineage>
</organism>